<keyword evidence="2" id="KW-0175">Coiled coil</keyword>
<dbReference type="PANTHER" id="PTHR18806">
    <property type="entry name" value="RBM25 PROTEIN"/>
    <property type="match status" value="1"/>
</dbReference>
<dbReference type="InterPro" id="IPR034268">
    <property type="entry name" value="RBM25_RRM"/>
</dbReference>
<dbReference type="InterPro" id="IPR000504">
    <property type="entry name" value="RRM_dom"/>
</dbReference>
<dbReference type="Pfam" id="PF00076">
    <property type="entry name" value="RRM_1"/>
    <property type="match status" value="1"/>
</dbReference>
<dbReference type="RefSeq" id="XP_025366787.1">
    <property type="nucleotide sequence ID" value="XM_025514794.1"/>
</dbReference>
<dbReference type="PROSITE" id="PS50102">
    <property type="entry name" value="RRM"/>
    <property type="match status" value="1"/>
</dbReference>
<feature type="region of interest" description="Disordered" evidence="3">
    <location>
        <begin position="269"/>
        <end position="351"/>
    </location>
</feature>
<feature type="coiled-coil region" evidence="2">
    <location>
        <begin position="444"/>
        <end position="472"/>
    </location>
</feature>
<dbReference type="GO" id="GO:0003729">
    <property type="term" value="F:mRNA binding"/>
    <property type="evidence" value="ECO:0007669"/>
    <property type="project" value="TreeGrafter"/>
</dbReference>
<evidence type="ECO:0000259" key="4">
    <source>
        <dbReference type="PROSITE" id="PS50102"/>
    </source>
</evidence>
<feature type="coiled-coil region" evidence="2">
    <location>
        <begin position="353"/>
        <end position="380"/>
    </location>
</feature>
<proteinExistence type="predicted"/>
<sequence>MNGYQARPRPGLGSGGPGSSSYGPSGGYMGGPPPMPGPGMYGRPPSGPGMAAGPSGGMGGPPPHLTGANSMVFASAMNAPSMDSQPHGINPGWAQRAQEIGNRGTEVSTTLYVGNIAPGVGDEWARKLLLACGPITSFKRVNANFGFVTFADADGVLRALETLNGIELPAMGAGAGTVKALVVKAQDKTRKFLDEFEKDRVVGDEERGATSTSAETIKAILEAMKDPNAIGGQEESINASVPSHLKDLPPEDLPEEHRGSVLSEIEQFRQASAARQEEKKRKERVMEQERRMAQAQSMREQTHHHPSNNWTSTAAGSPNNANGAGPLGVGKDGPQSYQRPLGFVKSDDLDPIARDDQEEARRLEQQRETTKREGLEAERRYVAAERRRFEHWERETEKERRANEDRVSRASGLLARTESWDVAREMEREMFFYDRLRWRSHRSAARSREEAADAAEEAAEAAEAAAKVEADRLAAEKAAADEAAALEAARAAGVLVPSGDGSHAPLRLKVQANAAGGTSKEAEDEHAAHAVANASSGLKPVLGEAEEEDLGRRRLRKIELGSTLSDSEKEALRAKHALRLEAELASQSSEVILATAPNWDWVDEEVIKSRFRPLVERLMVEYVGEQVEELEDAVVSATRERAKPTKIVETLEPVLDDDAAAFVERYWRALLVDTLAAAASAADAAAGGSAVNGN</sequence>
<dbReference type="FunCoup" id="A0A316VPX1">
    <property type="interactions" value="588"/>
</dbReference>
<evidence type="ECO:0000256" key="2">
    <source>
        <dbReference type="SAM" id="Coils"/>
    </source>
</evidence>
<name>A0A316VPX1_9BASI</name>
<dbReference type="InParanoid" id="A0A316VPX1"/>
<dbReference type="SMART" id="SM00311">
    <property type="entry name" value="PWI"/>
    <property type="match status" value="1"/>
</dbReference>
<reference evidence="5 6" key="1">
    <citation type="journal article" date="2018" name="Mol. Biol. Evol.">
        <title>Broad Genomic Sampling Reveals a Smut Pathogenic Ancestry of the Fungal Clade Ustilaginomycotina.</title>
        <authorList>
            <person name="Kijpornyongpan T."/>
            <person name="Mondo S.J."/>
            <person name="Barry K."/>
            <person name="Sandor L."/>
            <person name="Lee J."/>
            <person name="Lipzen A."/>
            <person name="Pangilinan J."/>
            <person name="LaButti K."/>
            <person name="Hainaut M."/>
            <person name="Henrissat B."/>
            <person name="Grigoriev I.V."/>
            <person name="Spatafora J.W."/>
            <person name="Aime M.C."/>
        </authorList>
    </citation>
    <scope>NUCLEOTIDE SEQUENCE [LARGE SCALE GENOMIC DNA]</scope>
    <source>
        <strain evidence="5 6">MCA 4658</strain>
    </source>
</reference>
<evidence type="ECO:0000256" key="3">
    <source>
        <dbReference type="SAM" id="MobiDB-lite"/>
    </source>
</evidence>
<keyword evidence="1" id="KW-0694">RNA-binding</keyword>
<dbReference type="InterPro" id="IPR035979">
    <property type="entry name" value="RBD_domain_sf"/>
</dbReference>
<feature type="compositionally biased region" description="Low complexity" evidence="3">
    <location>
        <begin position="311"/>
        <end position="324"/>
    </location>
</feature>
<evidence type="ECO:0000256" key="1">
    <source>
        <dbReference type="PROSITE-ProRule" id="PRU00176"/>
    </source>
</evidence>
<dbReference type="SUPFAM" id="SSF54928">
    <property type="entry name" value="RNA-binding domain, RBD"/>
    <property type="match status" value="1"/>
</dbReference>
<feature type="region of interest" description="Disordered" evidence="3">
    <location>
        <begin position="1"/>
        <end position="67"/>
    </location>
</feature>
<feature type="region of interest" description="Disordered" evidence="3">
    <location>
        <begin position="515"/>
        <end position="535"/>
    </location>
</feature>
<dbReference type="GeneID" id="37036664"/>
<keyword evidence="6" id="KW-1185">Reference proteome</keyword>
<dbReference type="InterPro" id="IPR002483">
    <property type="entry name" value="PWI_dom"/>
</dbReference>
<dbReference type="STRING" id="1522189.A0A316VPX1"/>
<accession>A0A316VPX1</accession>
<evidence type="ECO:0000313" key="5">
    <source>
        <dbReference type="EMBL" id="PWN39627.1"/>
    </source>
</evidence>
<dbReference type="GO" id="GO:0005681">
    <property type="term" value="C:spliceosomal complex"/>
    <property type="evidence" value="ECO:0007669"/>
    <property type="project" value="TreeGrafter"/>
</dbReference>
<dbReference type="EMBL" id="KZ819454">
    <property type="protein sequence ID" value="PWN39627.1"/>
    <property type="molecule type" value="Genomic_DNA"/>
</dbReference>
<dbReference type="PANTHER" id="PTHR18806:SF4">
    <property type="entry name" value="RNA-BINDING PROTEIN 25"/>
    <property type="match status" value="1"/>
</dbReference>
<dbReference type="Gene3D" id="3.30.70.330">
    <property type="match status" value="1"/>
</dbReference>
<feature type="compositionally biased region" description="Gly residues" evidence="3">
    <location>
        <begin position="12"/>
        <end position="30"/>
    </location>
</feature>
<feature type="domain" description="RRM" evidence="4">
    <location>
        <begin position="109"/>
        <end position="188"/>
    </location>
</feature>
<dbReference type="InterPro" id="IPR052768">
    <property type="entry name" value="RBM25"/>
</dbReference>
<dbReference type="AlphaFoldDB" id="A0A316VPX1"/>
<dbReference type="Gene3D" id="1.20.1390.10">
    <property type="entry name" value="PWI domain"/>
    <property type="match status" value="1"/>
</dbReference>
<protein>
    <recommendedName>
        <fullName evidence="4">RRM domain-containing protein</fullName>
    </recommendedName>
</protein>
<organism evidence="5 6">
    <name type="scientific">Ceraceosorus guamensis</name>
    <dbReference type="NCBI Taxonomy" id="1522189"/>
    <lineage>
        <taxon>Eukaryota</taxon>
        <taxon>Fungi</taxon>
        <taxon>Dikarya</taxon>
        <taxon>Basidiomycota</taxon>
        <taxon>Ustilaginomycotina</taxon>
        <taxon>Exobasidiomycetes</taxon>
        <taxon>Ceraceosorales</taxon>
        <taxon>Ceraceosoraceae</taxon>
        <taxon>Ceraceosorus</taxon>
    </lineage>
</organism>
<dbReference type="CDD" id="cd12446">
    <property type="entry name" value="RRM_RBM25"/>
    <property type="match status" value="1"/>
</dbReference>
<feature type="compositionally biased region" description="Basic and acidic residues" evidence="3">
    <location>
        <begin position="275"/>
        <end position="292"/>
    </location>
</feature>
<feature type="compositionally biased region" description="Low complexity" evidence="3">
    <location>
        <begin position="41"/>
        <end position="53"/>
    </location>
</feature>
<dbReference type="OrthoDB" id="6275295at2759"/>
<dbReference type="SMART" id="SM00360">
    <property type="entry name" value="RRM"/>
    <property type="match status" value="1"/>
</dbReference>
<dbReference type="Proteomes" id="UP000245783">
    <property type="component" value="Unassembled WGS sequence"/>
</dbReference>
<evidence type="ECO:0000313" key="6">
    <source>
        <dbReference type="Proteomes" id="UP000245783"/>
    </source>
</evidence>
<dbReference type="InterPro" id="IPR012677">
    <property type="entry name" value="Nucleotide-bd_a/b_plait_sf"/>
</dbReference>
<gene>
    <name evidence="5" type="ORF">IE81DRAFT_326340</name>
</gene>